<accession>A0A517ZHB9</accession>
<name>A0A517ZHB9_9PLAN</name>
<dbReference type="Proteomes" id="UP000319383">
    <property type="component" value="Chromosome"/>
</dbReference>
<dbReference type="EMBL" id="CP036276">
    <property type="protein sequence ID" value="QDU41861.1"/>
    <property type="molecule type" value="Genomic_DNA"/>
</dbReference>
<dbReference type="KEGG" id="sdyn:Mal52_03150"/>
<feature type="transmembrane region" description="Helical" evidence="1">
    <location>
        <begin position="20"/>
        <end position="42"/>
    </location>
</feature>
<gene>
    <name evidence="2" type="ORF">Mal52_03150</name>
</gene>
<keyword evidence="3" id="KW-1185">Reference proteome</keyword>
<dbReference type="AlphaFoldDB" id="A0A517ZHB9"/>
<evidence type="ECO:0000313" key="3">
    <source>
        <dbReference type="Proteomes" id="UP000319383"/>
    </source>
</evidence>
<protein>
    <submittedName>
        <fullName evidence="2">Uncharacterized protein</fullName>
    </submittedName>
</protein>
<evidence type="ECO:0000313" key="2">
    <source>
        <dbReference type="EMBL" id="QDU41861.1"/>
    </source>
</evidence>
<keyword evidence="1" id="KW-0812">Transmembrane</keyword>
<keyword evidence="1" id="KW-0472">Membrane</keyword>
<sequence length="150" mass="16359">MKSVSRQPTQAAHNRGGAALIVAMICTVLVTLMLGTMVKITLTRAQQARHREHALQADWLAEAGLERAQALLTAQPDYQGETWAIEAETLGGPYRGTVTIRVAAIPENPQARDVSVQADYPAGQIERIRKSKQIEMILTPSPSDETQDAE</sequence>
<organism evidence="2 3">
    <name type="scientific">Symmachiella dynata</name>
    <dbReference type="NCBI Taxonomy" id="2527995"/>
    <lineage>
        <taxon>Bacteria</taxon>
        <taxon>Pseudomonadati</taxon>
        <taxon>Planctomycetota</taxon>
        <taxon>Planctomycetia</taxon>
        <taxon>Planctomycetales</taxon>
        <taxon>Planctomycetaceae</taxon>
        <taxon>Symmachiella</taxon>
    </lineage>
</organism>
<reference evidence="2 3" key="1">
    <citation type="submission" date="2019-02" db="EMBL/GenBank/DDBJ databases">
        <title>Deep-cultivation of Planctomycetes and their phenomic and genomic characterization uncovers novel biology.</title>
        <authorList>
            <person name="Wiegand S."/>
            <person name="Jogler M."/>
            <person name="Boedeker C."/>
            <person name="Pinto D."/>
            <person name="Vollmers J."/>
            <person name="Rivas-Marin E."/>
            <person name="Kohn T."/>
            <person name="Peeters S.H."/>
            <person name="Heuer A."/>
            <person name="Rast P."/>
            <person name="Oberbeckmann S."/>
            <person name="Bunk B."/>
            <person name="Jeske O."/>
            <person name="Meyerdierks A."/>
            <person name="Storesund J.E."/>
            <person name="Kallscheuer N."/>
            <person name="Luecker S."/>
            <person name="Lage O.M."/>
            <person name="Pohl T."/>
            <person name="Merkel B.J."/>
            <person name="Hornburger P."/>
            <person name="Mueller R.-W."/>
            <person name="Bruemmer F."/>
            <person name="Labrenz M."/>
            <person name="Spormann A.M."/>
            <person name="Op den Camp H."/>
            <person name="Overmann J."/>
            <person name="Amann R."/>
            <person name="Jetten M.S.M."/>
            <person name="Mascher T."/>
            <person name="Medema M.H."/>
            <person name="Devos D.P."/>
            <person name="Kaster A.-K."/>
            <person name="Ovreas L."/>
            <person name="Rohde M."/>
            <person name="Galperin M.Y."/>
            <person name="Jogler C."/>
        </authorList>
    </citation>
    <scope>NUCLEOTIDE SEQUENCE [LARGE SCALE GENOMIC DNA]</scope>
    <source>
        <strain evidence="2 3">Mal52</strain>
    </source>
</reference>
<dbReference type="RefSeq" id="WP_145373849.1">
    <property type="nucleotide sequence ID" value="NZ_CP036276.1"/>
</dbReference>
<keyword evidence="1" id="KW-1133">Transmembrane helix</keyword>
<proteinExistence type="predicted"/>
<evidence type="ECO:0000256" key="1">
    <source>
        <dbReference type="SAM" id="Phobius"/>
    </source>
</evidence>